<keyword evidence="2" id="KW-1185">Reference proteome</keyword>
<dbReference type="Proteomes" id="UP001247805">
    <property type="component" value="Unassembled WGS sequence"/>
</dbReference>
<dbReference type="EMBL" id="JAWDIO010000002">
    <property type="protein sequence ID" value="MDU0354615.1"/>
    <property type="molecule type" value="Genomic_DNA"/>
</dbReference>
<organism evidence="1 2">
    <name type="scientific">Paraglaciecola aquimarina</name>
    <dbReference type="NCBI Taxonomy" id="1235557"/>
    <lineage>
        <taxon>Bacteria</taxon>
        <taxon>Pseudomonadati</taxon>
        <taxon>Pseudomonadota</taxon>
        <taxon>Gammaproteobacteria</taxon>
        <taxon>Alteromonadales</taxon>
        <taxon>Alteromonadaceae</taxon>
        <taxon>Paraglaciecola</taxon>
    </lineage>
</organism>
<reference evidence="1 2" key="1">
    <citation type="submission" date="2023-10" db="EMBL/GenBank/DDBJ databases">
        <title>Glaciecola aquimarina strain GGW-M5 nov., isolated from a coastal seawater.</title>
        <authorList>
            <person name="Bayburt H."/>
            <person name="Kim J.M."/>
            <person name="Choi B.J."/>
            <person name="Jeon C.O."/>
        </authorList>
    </citation>
    <scope>NUCLEOTIDE SEQUENCE [LARGE SCALE GENOMIC DNA]</scope>
    <source>
        <strain evidence="1 2">KCTC 32108</strain>
    </source>
</reference>
<accession>A0ABU3SX73</accession>
<comment type="caution">
    <text evidence="1">The sequence shown here is derived from an EMBL/GenBank/DDBJ whole genome shotgun (WGS) entry which is preliminary data.</text>
</comment>
<protein>
    <submittedName>
        <fullName evidence="1">Uncharacterized protein</fullName>
    </submittedName>
</protein>
<sequence length="136" mass="15916">MANVLISIVGQFPLGYGIVYIPKDLRGKELAQYEYAIVTELNPQNSEQPICRTVSKNLIFVEGIRSEVVDKSRNMHFNVARKKLEKIDPKRLSEIMQKLTHDFKPEQLNEMVPYTWEPHKYFCIDGYQNLWSRALN</sequence>
<evidence type="ECO:0000313" key="1">
    <source>
        <dbReference type="EMBL" id="MDU0354615.1"/>
    </source>
</evidence>
<name>A0ABU3SX73_9ALTE</name>
<evidence type="ECO:0000313" key="2">
    <source>
        <dbReference type="Proteomes" id="UP001247805"/>
    </source>
</evidence>
<dbReference type="RefSeq" id="WP_316026201.1">
    <property type="nucleotide sequence ID" value="NZ_JAWDIO010000002.1"/>
</dbReference>
<gene>
    <name evidence="1" type="ORF">RS130_12405</name>
</gene>
<proteinExistence type="predicted"/>